<feature type="transmembrane region" description="Helical" evidence="1">
    <location>
        <begin position="210"/>
        <end position="231"/>
    </location>
</feature>
<proteinExistence type="predicted"/>
<feature type="transmembrane region" description="Helical" evidence="1">
    <location>
        <begin position="42"/>
        <end position="67"/>
    </location>
</feature>
<sequence>MSALRAALHAALNGSRLLAVAAAVALGEVALRIGLALHGPPALALLCPPVIAVVGFGLAASTVRAALPPDARPADGDAPALSTLVVAAVVGHAAALFLGTAGFLLLDTPIRAALYALGYGDALGTTAQVGGAVLGVVVGTLLAWAVPGIAVGRLLAGATPRRAVRTALFAPTRSPRAVAGALGLHVAFALLLGLSLAVGLEAGRLRRSAVVAAALGGGVALPILILGPAVLAARYRAWTAPRVRGPDRRRLALAALLCTGLVVGAAGVRTAELRPVDSAPDALPADPDAAYATALGNTFRADHRYRLAILDGDDPDGEPFVVERRLDRTDRQYRQRLAGEARGPDVYASAGAGSPPIRGFDPVALGERTVDDGRTVRASPDYLLYTTGYAWDGEGGLQPPAPVDGWRVADRSDERLVLELTGARPTFEAVQGVSPDRITNVSVARIRAVVDRENRTLERIEVRFAATVTAGETTDRIERRVDHAFAVGIDVDRPAALGPPRPGELLWKLLVY</sequence>
<dbReference type="EMBL" id="CP031148">
    <property type="protein sequence ID" value="AXG09461.1"/>
    <property type="molecule type" value="Genomic_DNA"/>
</dbReference>
<dbReference type="Proteomes" id="UP000253273">
    <property type="component" value="Chromosome"/>
</dbReference>
<evidence type="ECO:0000313" key="2">
    <source>
        <dbReference type="EMBL" id="AXG06116.1"/>
    </source>
</evidence>
<dbReference type="KEGG" id="haq:DU484_06010"/>
<dbReference type="KEGG" id="haj:DU500_06470"/>
<keyword evidence="1" id="KW-0472">Membrane</keyword>
<keyword evidence="1" id="KW-0812">Transmembrane</keyword>
<keyword evidence="5" id="KW-1185">Reference proteome</keyword>
<keyword evidence="1" id="KW-1133">Transmembrane helix</keyword>
<evidence type="ECO:0000256" key="1">
    <source>
        <dbReference type="SAM" id="Phobius"/>
    </source>
</evidence>
<dbReference type="AlphaFoldDB" id="A0A345EB89"/>
<accession>A0A345E1P4</accession>
<reference evidence="3 4" key="1">
    <citation type="submission" date="2018-07" db="EMBL/GenBank/DDBJ databases">
        <title>Genome sequences of Haloplanus sp. CBA1112.</title>
        <authorList>
            <person name="Kim Y.B."/>
            <person name="Roh S.W."/>
        </authorList>
    </citation>
    <scope>NUCLEOTIDE SEQUENCE [LARGE SCALE GENOMIC DNA]</scope>
    <source>
        <strain evidence="3 4">CBA1112</strain>
    </source>
</reference>
<evidence type="ECO:0000313" key="5">
    <source>
        <dbReference type="Proteomes" id="UP000253273"/>
    </source>
</evidence>
<feature type="transmembrane region" description="Helical" evidence="1">
    <location>
        <begin position="126"/>
        <end position="156"/>
    </location>
</feature>
<organism evidence="3 4">
    <name type="scientific">Haloplanus rubicundus</name>
    <dbReference type="NCBI Taxonomy" id="1547898"/>
    <lineage>
        <taxon>Archaea</taxon>
        <taxon>Methanobacteriati</taxon>
        <taxon>Methanobacteriota</taxon>
        <taxon>Stenosarchaea group</taxon>
        <taxon>Halobacteria</taxon>
        <taxon>Halobacteriales</taxon>
        <taxon>Haloferacaceae</taxon>
        <taxon>Haloplanus</taxon>
    </lineage>
</organism>
<dbReference type="OrthoDB" id="346502at2157"/>
<feature type="transmembrane region" description="Helical" evidence="1">
    <location>
        <begin position="79"/>
        <end position="106"/>
    </location>
</feature>
<feature type="transmembrane region" description="Helical" evidence="1">
    <location>
        <begin position="177"/>
        <end position="198"/>
    </location>
</feature>
<evidence type="ECO:0000313" key="4">
    <source>
        <dbReference type="Proteomes" id="UP000252985"/>
    </source>
</evidence>
<dbReference type="EMBL" id="CP031150">
    <property type="protein sequence ID" value="AXG06116.1"/>
    <property type="molecule type" value="Genomic_DNA"/>
</dbReference>
<accession>A0A345EB89</accession>
<gene>
    <name evidence="3" type="ORF">DU484_06010</name>
    <name evidence="2" type="ORF">DU500_06470</name>
</gene>
<dbReference type="GeneID" id="37286514"/>
<dbReference type="Proteomes" id="UP000252985">
    <property type="component" value="Chromosome"/>
</dbReference>
<reference evidence="2 5" key="2">
    <citation type="submission" date="2018-07" db="EMBL/GenBank/DDBJ databases">
        <title>Genome sequences of Haloplanus sp. CBA1113.</title>
        <authorList>
            <person name="Kim Y.B."/>
            <person name="Roh S.W."/>
        </authorList>
    </citation>
    <scope>NUCLEOTIDE SEQUENCE [LARGE SCALE GENOMIC DNA]</scope>
    <source>
        <strain evidence="2 5">CBA1113</strain>
    </source>
</reference>
<dbReference type="RefSeq" id="WP_114585260.1">
    <property type="nucleotide sequence ID" value="NZ_CP031148.1"/>
</dbReference>
<name>A0A345EB89_9EURY</name>
<protein>
    <submittedName>
        <fullName evidence="3">Uncharacterized protein</fullName>
    </submittedName>
</protein>
<feature type="transmembrane region" description="Helical" evidence="1">
    <location>
        <begin position="251"/>
        <end position="268"/>
    </location>
</feature>
<evidence type="ECO:0000313" key="3">
    <source>
        <dbReference type="EMBL" id="AXG09461.1"/>
    </source>
</evidence>